<dbReference type="OrthoDB" id="6434263at2759"/>
<comment type="caution">
    <text evidence="1">The sequence shown here is derived from an EMBL/GenBank/DDBJ whole genome shotgun (WGS) entry which is preliminary data.</text>
</comment>
<accession>A0A8X6KJ40</accession>
<gene>
    <name evidence="1" type="primary">pif1_10</name>
    <name evidence="1" type="ORF">TNCT_508491</name>
</gene>
<name>A0A8X6KJ40_TRICU</name>
<reference evidence="1" key="1">
    <citation type="submission" date="2020-07" db="EMBL/GenBank/DDBJ databases">
        <title>Multicomponent nature underlies the extraordinary mechanical properties of spider dragline silk.</title>
        <authorList>
            <person name="Kono N."/>
            <person name="Nakamura H."/>
            <person name="Mori M."/>
            <person name="Yoshida Y."/>
            <person name="Ohtoshi R."/>
            <person name="Malay A.D."/>
            <person name="Moran D.A.P."/>
            <person name="Tomita M."/>
            <person name="Numata K."/>
            <person name="Arakawa K."/>
        </authorList>
    </citation>
    <scope>NUCLEOTIDE SEQUENCE</scope>
</reference>
<evidence type="ECO:0000313" key="1">
    <source>
        <dbReference type="EMBL" id="GFQ77645.1"/>
    </source>
</evidence>
<dbReference type="AlphaFoldDB" id="A0A8X6KJ40"/>
<sequence length="78" mass="8886">MRYDTKYYFIDSHSCGPKGVDAKDSGKASITECDNLDKFVQICKRTTGSKNIHFILDNVDIEVCEIPESLEPETQIRQ</sequence>
<keyword evidence="1" id="KW-0067">ATP-binding</keyword>
<evidence type="ECO:0000313" key="2">
    <source>
        <dbReference type="Proteomes" id="UP000887116"/>
    </source>
</evidence>
<dbReference type="GO" id="GO:0004386">
    <property type="term" value="F:helicase activity"/>
    <property type="evidence" value="ECO:0007669"/>
    <property type="project" value="UniProtKB-KW"/>
</dbReference>
<keyword evidence="1" id="KW-0347">Helicase</keyword>
<organism evidence="1 2">
    <name type="scientific">Trichonephila clavata</name>
    <name type="common">Joro spider</name>
    <name type="synonym">Nephila clavata</name>
    <dbReference type="NCBI Taxonomy" id="2740835"/>
    <lineage>
        <taxon>Eukaryota</taxon>
        <taxon>Metazoa</taxon>
        <taxon>Ecdysozoa</taxon>
        <taxon>Arthropoda</taxon>
        <taxon>Chelicerata</taxon>
        <taxon>Arachnida</taxon>
        <taxon>Araneae</taxon>
        <taxon>Araneomorphae</taxon>
        <taxon>Entelegynae</taxon>
        <taxon>Araneoidea</taxon>
        <taxon>Nephilidae</taxon>
        <taxon>Trichonephila</taxon>
    </lineage>
</organism>
<keyword evidence="1" id="KW-0547">Nucleotide-binding</keyword>
<dbReference type="Proteomes" id="UP000887116">
    <property type="component" value="Unassembled WGS sequence"/>
</dbReference>
<proteinExistence type="predicted"/>
<protein>
    <submittedName>
        <fullName evidence="1">ATP-dependent DNA helicase</fullName>
    </submittedName>
</protein>
<keyword evidence="1" id="KW-0378">Hydrolase</keyword>
<keyword evidence="2" id="KW-1185">Reference proteome</keyword>
<dbReference type="EMBL" id="BMAO01021815">
    <property type="protein sequence ID" value="GFQ77645.1"/>
    <property type="molecule type" value="Genomic_DNA"/>
</dbReference>